<dbReference type="PANTHER" id="PTHR10434:SF9">
    <property type="entry name" value="PHOSPHOLIPID_GLYCEROL ACYLTRANSFERASE DOMAIN-CONTAINING PROTEIN"/>
    <property type="match status" value="1"/>
</dbReference>
<proteinExistence type="predicted"/>
<feature type="domain" description="Phospholipid/glycerol acyltransferase" evidence="4">
    <location>
        <begin position="52"/>
        <end position="164"/>
    </location>
</feature>
<comment type="caution">
    <text evidence="5">The sequence shown here is derived from an EMBL/GenBank/DDBJ whole genome shotgun (WGS) entry which is preliminary data.</text>
</comment>
<organism evidence="5 6">
    <name type="scientific">Idiomarina seosinensis</name>
    <dbReference type="NCBI Taxonomy" id="281739"/>
    <lineage>
        <taxon>Bacteria</taxon>
        <taxon>Pseudomonadati</taxon>
        <taxon>Pseudomonadota</taxon>
        <taxon>Gammaproteobacteria</taxon>
        <taxon>Alteromonadales</taxon>
        <taxon>Idiomarinaceae</taxon>
        <taxon>Idiomarina</taxon>
    </lineage>
</organism>
<gene>
    <name evidence="5" type="ORF">CWI81_09890</name>
</gene>
<accession>A0A432ZBG5</accession>
<evidence type="ECO:0000259" key="4">
    <source>
        <dbReference type="SMART" id="SM00563"/>
    </source>
</evidence>
<dbReference type="SUPFAM" id="SSF69593">
    <property type="entry name" value="Glycerol-3-phosphate (1)-acyltransferase"/>
    <property type="match status" value="1"/>
</dbReference>
<comment type="pathway">
    <text evidence="1">Lipid metabolism.</text>
</comment>
<dbReference type="SMART" id="SM00563">
    <property type="entry name" value="PlsC"/>
    <property type="match status" value="1"/>
</dbReference>
<dbReference type="EMBL" id="PIQF01000003">
    <property type="protein sequence ID" value="RUO75278.1"/>
    <property type="molecule type" value="Genomic_DNA"/>
</dbReference>
<dbReference type="InterPro" id="IPR002123">
    <property type="entry name" value="Plipid/glycerol_acylTrfase"/>
</dbReference>
<dbReference type="RefSeq" id="WP_126785150.1">
    <property type="nucleotide sequence ID" value="NZ_PIQF01000003.1"/>
</dbReference>
<keyword evidence="6" id="KW-1185">Reference proteome</keyword>
<keyword evidence="2 5" id="KW-0808">Transferase</keyword>
<dbReference type="GO" id="GO:0006654">
    <property type="term" value="P:phosphatidic acid biosynthetic process"/>
    <property type="evidence" value="ECO:0007669"/>
    <property type="project" value="TreeGrafter"/>
</dbReference>
<dbReference type="Pfam" id="PF01553">
    <property type="entry name" value="Acyltransferase"/>
    <property type="match status" value="1"/>
</dbReference>
<evidence type="ECO:0000256" key="2">
    <source>
        <dbReference type="ARBA" id="ARBA00022679"/>
    </source>
</evidence>
<evidence type="ECO:0000256" key="1">
    <source>
        <dbReference type="ARBA" id="ARBA00005189"/>
    </source>
</evidence>
<dbReference type="CDD" id="cd07988">
    <property type="entry name" value="LPLAT_ABO13168-like"/>
    <property type="match status" value="1"/>
</dbReference>
<dbReference type="PANTHER" id="PTHR10434">
    <property type="entry name" value="1-ACYL-SN-GLYCEROL-3-PHOSPHATE ACYLTRANSFERASE"/>
    <property type="match status" value="1"/>
</dbReference>
<name>A0A432ZBG5_9GAMM</name>
<dbReference type="GO" id="GO:0003841">
    <property type="term" value="F:1-acylglycerol-3-phosphate O-acyltransferase activity"/>
    <property type="evidence" value="ECO:0007669"/>
    <property type="project" value="TreeGrafter"/>
</dbReference>
<sequence length="202" mass="22466">MSKETVDTIPTHVQGEFPTRDGRFLRWLGRLGLRLFGGWKINGEMPDVNKAILPVAPHTSNWDFPVGVFVMLAMGLKLNYLGKASLFRFPLKGLMTKLGGIPIDRSAPNGVVGKMVSEFSDSDELILVITPEGTRKKVKDWKKGFLHMAKQANVPIIPVAFDYARKAIDIGPALMITGEIEKELERVKSFFAHAQGKRAEFS</sequence>
<protein>
    <submittedName>
        <fullName evidence="5">Acyltransferase</fullName>
    </submittedName>
</protein>
<dbReference type="AlphaFoldDB" id="A0A432ZBG5"/>
<evidence type="ECO:0000256" key="3">
    <source>
        <dbReference type="ARBA" id="ARBA00023315"/>
    </source>
</evidence>
<evidence type="ECO:0000313" key="6">
    <source>
        <dbReference type="Proteomes" id="UP000287908"/>
    </source>
</evidence>
<reference evidence="5 6" key="1">
    <citation type="journal article" date="2011" name="Front. Microbiol.">
        <title>Genomic signatures of strain selection and enhancement in Bacillus atrophaeus var. globigii, a historical biowarfare simulant.</title>
        <authorList>
            <person name="Gibbons H.S."/>
            <person name="Broomall S.M."/>
            <person name="McNew L.A."/>
            <person name="Daligault H."/>
            <person name="Chapman C."/>
            <person name="Bruce D."/>
            <person name="Karavis M."/>
            <person name="Krepps M."/>
            <person name="McGregor P.A."/>
            <person name="Hong C."/>
            <person name="Park K.H."/>
            <person name="Akmal A."/>
            <person name="Feldman A."/>
            <person name="Lin J.S."/>
            <person name="Chang W.E."/>
            <person name="Higgs B.W."/>
            <person name="Demirev P."/>
            <person name="Lindquist J."/>
            <person name="Liem A."/>
            <person name="Fochler E."/>
            <person name="Read T.D."/>
            <person name="Tapia R."/>
            <person name="Johnson S."/>
            <person name="Bishop-Lilly K.A."/>
            <person name="Detter C."/>
            <person name="Han C."/>
            <person name="Sozhamannan S."/>
            <person name="Rosenzweig C.N."/>
            <person name="Skowronski E.W."/>
        </authorList>
    </citation>
    <scope>NUCLEOTIDE SEQUENCE [LARGE SCALE GENOMIC DNA]</scope>
    <source>
        <strain evidence="5 6">CL-SP19</strain>
    </source>
</reference>
<evidence type="ECO:0000313" key="5">
    <source>
        <dbReference type="EMBL" id="RUO75278.1"/>
    </source>
</evidence>
<keyword evidence="3 5" id="KW-0012">Acyltransferase</keyword>
<dbReference type="Proteomes" id="UP000287908">
    <property type="component" value="Unassembled WGS sequence"/>
</dbReference>
<dbReference type="OrthoDB" id="9796839at2"/>